<dbReference type="Proteomes" id="UP000237105">
    <property type="component" value="Unassembled WGS sequence"/>
</dbReference>
<proteinExistence type="predicted"/>
<sequence>MGGNTTNGDLNMVGMGLGNLGTGTHYHGMVLEPNVHGLCPLFGMSLDGTSTGTFMDTYQRIMMPYKGNEDQNGIDVKPNTKLLSHDWQDQGCSDTGKDSFGYLNGLGSWSGVMNCYGPSTTNPLV</sequence>
<evidence type="ECO:0000313" key="1">
    <source>
        <dbReference type="EMBL" id="PON36904.1"/>
    </source>
</evidence>
<reference evidence="2" key="1">
    <citation type="submission" date="2016-06" db="EMBL/GenBank/DDBJ databases">
        <title>Parallel loss of symbiosis genes in relatives of nitrogen-fixing non-legume Parasponia.</title>
        <authorList>
            <person name="Van Velzen R."/>
            <person name="Holmer R."/>
            <person name="Bu F."/>
            <person name="Rutten L."/>
            <person name="Van Zeijl A."/>
            <person name="Liu W."/>
            <person name="Santuari L."/>
            <person name="Cao Q."/>
            <person name="Sharma T."/>
            <person name="Shen D."/>
            <person name="Roswanjaya Y."/>
            <person name="Wardhani T."/>
            <person name="Kalhor M.S."/>
            <person name="Jansen J."/>
            <person name="Van den Hoogen J."/>
            <person name="Gungor B."/>
            <person name="Hartog M."/>
            <person name="Hontelez J."/>
            <person name="Verver J."/>
            <person name="Yang W.-C."/>
            <person name="Schijlen E."/>
            <person name="Repin R."/>
            <person name="Schilthuizen M."/>
            <person name="Schranz E."/>
            <person name="Heidstra R."/>
            <person name="Miyata K."/>
            <person name="Fedorova E."/>
            <person name="Kohlen W."/>
            <person name="Bisseling T."/>
            <person name="Smit S."/>
            <person name="Geurts R."/>
        </authorList>
    </citation>
    <scope>NUCLEOTIDE SEQUENCE [LARGE SCALE GENOMIC DNA]</scope>
    <source>
        <strain evidence="2">cv. WU1-14</strain>
    </source>
</reference>
<dbReference type="EMBL" id="JXTB01000549">
    <property type="protein sequence ID" value="PON36904.1"/>
    <property type="molecule type" value="Genomic_DNA"/>
</dbReference>
<dbReference type="STRING" id="3476.A0A2P5AK67"/>
<protein>
    <submittedName>
        <fullName evidence="1">Uncharacterized protein</fullName>
    </submittedName>
</protein>
<comment type="caution">
    <text evidence="1">The sequence shown here is derived from an EMBL/GenBank/DDBJ whole genome shotgun (WGS) entry which is preliminary data.</text>
</comment>
<dbReference type="OrthoDB" id="1782701at2759"/>
<keyword evidence="2" id="KW-1185">Reference proteome</keyword>
<organism evidence="1 2">
    <name type="scientific">Parasponia andersonii</name>
    <name type="common">Sponia andersonii</name>
    <dbReference type="NCBI Taxonomy" id="3476"/>
    <lineage>
        <taxon>Eukaryota</taxon>
        <taxon>Viridiplantae</taxon>
        <taxon>Streptophyta</taxon>
        <taxon>Embryophyta</taxon>
        <taxon>Tracheophyta</taxon>
        <taxon>Spermatophyta</taxon>
        <taxon>Magnoliopsida</taxon>
        <taxon>eudicotyledons</taxon>
        <taxon>Gunneridae</taxon>
        <taxon>Pentapetalae</taxon>
        <taxon>rosids</taxon>
        <taxon>fabids</taxon>
        <taxon>Rosales</taxon>
        <taxon>Cannabaceae</taxon>
        <taxon>Parasponia</taxon>
    </lineage>
</organism>
<evidence type="ECO:0000313" key="2">
    <source>
        <dbReference type="Proteomes" id="UP000237105"/>
    </source>
</evidence>
<accession>A0A2P5AK67</accession>
<name>A0A2P5AK67_PARAD</name>
<dbReference type="AlphaFoldDB" id="A0A2P5AK67"/>
<gene>
    <name evidence="1" type="ORF">PanWU01x14_324570</name>
</gene>